<proteinExistence type="inferred from homology"/>
<evidence type="ECO:0000256" key="7">
    <source>
        <dbReference type="PIRSR" id="PIRSR618044-1"/>
    </source>
</evidence>
<evidence type="ECO:0000256" key="5">
    <source>
        <dbReference type="ARBA" id="ARBA00022984"/>
    </source>
</evidence>
<evidence type="ECO:0000313" key="11">
    <source>
        <dbReference type="EMBL" id="OGE38802.1"/>
    </source>
</evidence>
<dbReference type="Proteomes" id="UP000176527">
    <property type="component" value="Unassembled WGS sequence"/>
</dbReference>
<keyword evidence="3" id="KW-0378">Hydrolase</keyword>
<name>A0A1F5KCX8_9BACT</name>
<dbReference type="InterPro" id="IPR018044">
    <property type="entry name" value="Peptidase_S11"/>
</dbReference>
<dbReference type="GO" id="GO:0009002">
    <property type="term" value="F:serine-type D-Ala-D-Ala carboxypeptidase activity"/>
    <property type="evidence" value="ECO:0007669"/>
    <property type="project" value="InterPro"/>
</dbReference>
<feature type="active site" description="Proton acceptor" evidence="7">
    <location>
        <position position="104"/>
    </location>
</feature>
<evidence type="ECO:0000256" key="8">
    <source>
        <dbReference type="PIRSR" id="PIRSR618044-2"/>
    </source>
</evidence>
<keyword evidence="4" id="KW-0133">Cell shape</keyword>
<evidence type="ECO:0000256" key="2">
    <source>
        <dbReference type="ARBA" id="ARBA00022729"/>
    </source>
</evidence>
<reference evidence="11 12" key="1">
    <citation type="journal article" date="2016" name="Nat. Commun.">
        <title>Thousands of microbial genomes shed light on interconnected biogeochemical processes in an aquifer system.</title>
        <authorList>
            <person name="Anantharaman K."/>
            <person name="Brown C.T."/>
            <person name="Hug L.A."/>
            <person name="Sharon I."/>
            <person name="Castelle C.J."/>
            <person name="Probst A.J."/>
            <person name="Thomas B.C."/>
            <person name="Singh A."/>
            <person name="Wilkins M.J."/>
            <person name="Karaoz U."/>
            <person name="Brodie E.L."/>
            <person name="Williams K.H."/>
            <person name="Hubbard S.S."/>
            <person name="Banfield J.F."/>
        </authorList>
    </citation>
    <scope>NUCLEOTIDE SEQUENCE [LARGE SCALE GENOMIC DNA]</scope>
</reference>
<dbReference type="PANTHER" id="PTHR21581:SF6">
    <property type="entry name" value="TRAFFICKING PROTEIN PARTICLE COMPLEX SUBUNIT 12"/>
    <property type="match status" value="1"/>
</dbReference>
<evidence type="ECO:0000256" key="4">
    <source>
        <dbReference type="ARBA" id="ARBA00022960"/>
    </source>
</evidence>
<feature type="active site" evidence="7">
    <location>
        <position position="156"/>
    </location>
</feature>
<feature type="active site" description="Acyl-ester intermediate" evidence="7">
    <location>
        <position position="101"/>
    </location>
</feature>
<dbReference type="EMBL" id="MFDE01000011">
    <property type="protein sequence ID" value="OGE38802.1"/>
    <property type="molecule type" value="Genomic_DNA"/>
</dbReference>
<dbReference type="GO" id="GO:0006508">
    <property type="term" value="P:proteolysis"/>
    <property type="evidence" value="ECO:0007669"/>
    <property type="project" value="InterPro"/>
</dbReference>
<dbReference type="PANTHER" id="PTHR21581">
    <property type="entry name" value="D-ALANYL-D-ALANINE CARBOXYPEPTIDASE"/>
    <property type="match status" value="1"/>
</dbReference>
<dbReference type="InterPro" id="IPR012338">
    <property type="entry name" value="Beta-lactam/transpept-like"/>
</dbReference>
<dbReference type="Gene3D" id="3.40.710.10">
    <property type="entry name" value="DD-peptidase/beta-lactamase superfamily"/>
    <property type="match status" value="1"/>
</dbReference>
<feature type="domain" description="Peptidase S11 D-alanyl-D-alanine carboxypeptidase A N-terminal" evidence="10">
    <location>
        <begin position="71"/>
        <end position="296"/>
    </location>
</feature>
<sequence length="315" mass="34722">MKKIIVTLAGIVLIAAFAVAIPYFSFSGSELTSPVLKESKTIGLNQWFPQNVLGSATPGVTAYSTPGVTARVTAKAAFFIETSNGEVLYSKNIHEKLPVASLVKVMAVLIVMEHRKLDEKMLVSKRASEMEPDEMILLPGEKLTLKELLYGIFLVSANDAAEVLAESSTGNREEFIKLMNSKAEQLGMKNTKFVNPTGLDEDGENSYSSVYDLAILSRYVIKHFPVLVDISKTEHIYIERTSDHQDYDMYSGINLLTTYPGVVGFKTGYTPEAGLTLITLARKDGHEILGVLLGSENRREEAKELLDFSFKALKN</sequence>
<dbReference type="GO" id="GO:0008360">
    <property type="term" value="P:regulation of cell shape"/>
    <property type="evidence" value="ECO:0007669"/>
    <property type="project" value="UniProtKB-KW"/>
</dbReference>
<protein>
    <recommendedName>
        <fullName evidence="10">Peptidase S11 D-alanyl-D-alanine carboxypeptidase A N-terminal domain-containing protein</fullName>
    </recommendedName>
</protein>
<dbReference type="GO" id="GO:0009252">
    <property type="term" value="P:peptidoglycan biosynthetic process"/>
    <property type="evidence" value="ECO:0007669"/>
    <property type="project" value="UniProtKB-KW"/>
</dbReference>
<gene>
    <name evidence="11" type="ORF">A3F00_02300</name>
</gene>
<evidence type="ECO:0000256" key="3">
    <source>
        <dbReference type="ARBA" id="ARBA00022801"/>
    </source>
</evidence>
<feature type="binding site" evidence="8">
    <location>
        <position position="266"/>
    </location>
    <ligand>
        <name>substrate</name>
    </ligand>
</feature>
<evidence type="ECO:0000313" key="12">
    <source>
        <dbReference type="Proteomes" id="UP000176527"/>
    </source>
</evidence>
<dbReference type="InterPro" id="IPR001967">
    <property type="entry name" value="Peptidase_S11_N"/>
</dbReference>
<dbReference type="PRINTS" id="PR00725">
    <property type="entry name" value="DADACBPTASE1"/>
</dbReference>
<evidence type="ECO:0000259" key="10">
    <source>
        <dbReference type="Pfam" id="PF00768"/>
    </source>
</evidence>
<keyword evidence="6" id="KW-0961">Cell wall biogenesis/degradation</keyword>
<dbReference type="AlphaFoldDB" id="A0A1F5KCX8"/>
<keyword evidence="2" id="KW-0732">Signal</keyword>
<evidence type="ECO:0000256" key="6">
    <source>
        <dbReference type="ARBA" id="ARBA00023316"/>
    </source>
</evidence>
<accession>A0A1F5KCX8</accession>
<keyword evidence="5" id="KW-0573">Peptidoglycan synthesis</keyword>
<evidence type="ECO:0000256" key="9">
    <source>
        <dbReference type="RuleBase" id="RU004016"/>
    </source>
</evidence>
<dbReference type="SUPFAM" id="SSF56601">
    <property type="entry name" value="beta-lactamase/transpeptidase-like"/>
    <property type="match status" value="1"/>
</dbReference>
<comment type="similarity">
    <text evidence="1 9">Belongs to the peptidase S11 family.</text>
</comment>
<organism evidence="11 12">
    <name type="scientific">Candidatus Daviesbacteria bacterium RIFCSPHIGHO2_12_FULL_37_11</name>
    <dbReference type="NCBI Taxonomy" id="1797777"/>
    <lineage>
        <taxon>Bacteria</taxon>
        <taxon>Candidatus Daviesiibacteriota</taxon>
    </lineage>
</organism>
<dbReference type="GO" id="GO:0071555">
    <property type="term" value="P:cell wall organization"/>
    <property type="evidence" value="ECO:0007669"/>
    <property type="project" value="UniProtKB-KW"/>
</dbReference>
<evidence type="ECO:0000256" key="1">
    <source>
        <dbReference type="ARBA" id="ARBA00007164"/>
    </source>
</evidence>
<comment type="caution">
    <text evidence="11">The sequence shown here is derived from an EMBL/GenBank/DDBJ whole genome shotgun (WGS) entry which is preliminary data.</text>
</comment>
<dbReference type="Pfam" id="PF00768">
    <property type="entry name" value="Peptidase_S11"/>
    <property type="match status" value="1"/>
</dbReference>